<dbReference type="Proteomes" id="UP000562027">
    <property type="component" value="Unassembled WGS sequence"/>
</dbReference>
<gene>
    <name evidence="1" type="ORF">HNP55_001869</name>
</gene>
<reference evidence="1 2" key="1">
    <citation type="submission" date="2020-08" db="EMBL/GenBank/DDBJ databases">
        <title>Functional genomics of gut bacteria from endangered species of beetles.</title>
        <authorList>
            <person name="Carlos-Shanley C."/>
        </authorList>
    </citation>
    <scope>NUCLEOTIDE SEQUENCE [LARGE SCALE GENOMIC DNA]</scope>
    <source>
        <strain evidence="1 2">S00239</strain>
    </source>
</reference>
<name>A0A840L568_9BURK</name>
<accession>A0A840L568</accession>
<dbReference type="RefSeq" id="WP_184298519.1">
    <property type="nucleotide sequence ID" value="NZ_JACHLP010000003.1"/>
</dbReference>
<organism evidence="1 2">
    <name type="scientific">Roseateles oligotrophus</name>
    <dbReference type="NCBI Taxonomy" id="1769250"/>
    <lineage>
        <taxon>Bacteria</taxon>
        <taxon>Pseudomonadati</taxon>
        <taxon>Pseudomonadota</taxon>
        <taxon>Betaproteobacteria</taxon>
        <taxon>Burkholderiales</taxon>
        <taxon>Sphaerotilaceae</taxon>
        <taxon>Roseateles</taxon>
    </lineage>
</organism>
<comment type="caution">
    <text evidence="1">The sequence shown here is derived from an EMBL/GenBank/DDBJ whole genome shotgun (WGS) entry which is preliminary data.</text>
</comment>
<dbReference type="AlphaFoldDB" id="A0A840L568"/>
<protein>
    <submittedName>
        <fullName evidence="1">Uncharacterized protein</fullName>
    </submittedName>
</protein>
<evidence type="ECO:0000313" key="2">
    <source>
        <dbReference type="Proteomes" id="UP000562027"/>
    </source>
</evidence>
<sequence length="63" mass="6686">MDLLLSHLGTDMVLVGGQALGFWMSRFDSQVGRRLLKTHQIELLDATDTDAAQTTGAATPAAA</sequence>
<proteinExistence type="predicted"/>
<evidence type="ECO:0000313" key="1">
    <source>
        <dbReference type="EMBL" id="MBB4843350.1"/>
    </source>
</evidence>
<keyword evidence="2" id="KW-1185">Reference proteome</keyword>
<dbReference type="EMBL" id="JACHLP010000003">
    <property type="protein sequence ID" value="MBB4843350.1"/>
    <property type="molecule type" value="Genomic_DNA"/>
</dbReference>